<dbReference type="InterPro" id="IPR041664">
    <property type="entry name" value="AAA_16"/>
</dbReference>
<dbReference type="InterPro" id="IPR000719">
    <property type="entry name" value="Prot_kinase_dom"/>
</dbReference>
<accession>A0A931J4T6</accession>
<dbReference type="CDD" id="cd14014">
    <property type="entry name" value="STKc_PknB_like"/>
    <property type="match status" value="1"/>
</dbReference>
<dbReference type="PROSITE" id="PS50887">
    <property type="entry name" value="GGDEF"/>
    <property type="match status" value="1"/>
</dbReference>
<dbReference type="SMART" id="SM00065">
    <property type="entry name" value="GAF"/>
    <property type="match status" value="1"/>
</dbReference>
<dbReference type="Gene3D" id="3.30.70.270">
    <property type="match status" value="1"/>
</dbReference>
<evidence type="ECO:0000256" key="1">
    <source>
        <dbReference type="ARBA" id="ARBA00004167"/>
    </source>
</evidence>
<dbReference type="Pfam" id="PF00990">
    <property type="entry name" value="GGDEF"/>
    <property type="match status" value="1"/>
</dbReference>
<dbReference type="Pfam" id="PF00069">
    <property type="entry name" value="Pkinase"/>
    <property type="match status" value="1"/>
</dbReference>
<dbReference type="InterPro" id="IPR027417">
    <property type="entry name" value="P-loop_NTPase"/>
</dbReference>
<dbReference type="SMART" id="SM00267">
    <property type="entry name" value="GGDEF"/>
    <property type="match status" value="1"/>
</dbReference>
<dbReference type="SUPFAM" id="SSF56112">
    <property type="entry name" value="Protein kinase-like (PK-like)"/>
    <property type="match status" value="1"/>
</dbReference>
<dbReference type="SUPFAM" id="SSF52540">
    <property type="entry name" value="P-loop containing nucleoside triphosphate hydrolases"/>
    <property type="match status" value="1"/>
</dbReference>
<dbReference type="InterPro" id="IPR029016">
    <property type="entry name" value="GAF-like_dom_sf"/>
</dbReference>
<comment type="caution">
    <text evidence="4">The sequence shown here is derived from an EMBL/GenBank/DDBJ whole genome shotgun (WGS) entry which is preliminary data.</text>
</comment>
<feature type="domain" description="GGDEF" evidence="3">
    <location>
        <begin position="1527"/>
        <end position="1664"/>
    </location>
</feature>
<dbReference type="CDD" id="cd01949">
    <property type="entry name" value="GGDEF"/>
    <property type="match status" value="1"/>
</dbReference>
<dbReference type="Proteomes" id="UP000613266">
    <property type="component" value="Unassembled WGS sequence"/>
</dbReference>
<dbReference type="SUPFAM" id="SSF55073">
    <property type="entry name" value="Nucleotide cyclase"/>
    <property type="match status" value="1"/>
</dbReference>
<dbReference type="InterPro" id="IPR053159">
    <property type="entry name" value="Hybrid_Histidine_Kinase"/>
</dbReference>
<dbReference type="PROSITE" id="PS00109">
    <property type="entry name" value="PROTEIN_KINASE_TYR"/>
    <property type="match status" value="1"/>
</dbReference>
<dbReference type="RefSeq" id="WP_198111571.1">
    <property type="nucleotide sequence ID" value="NZ_JAEDAK010000008.1"/>
</dbReference>
<dbReference type="PANTHER" id="PTHR43642">
    <property type="entry name" value="HYBRID SIGNAL TRANSDUCTION HISTIDINE KINASE G"/>
    <property type="match status" value="1"/>
</dbReference>
<organism evidence="4 5">
    <name type="scientific">Inhella proteolytica</name>
    <dbReference type="NCBI Taxonomy" id="2795029"/>
    <lineage>
        <taxon>Bacteria</taxon>
        <taxon>Pseudomonadati</taxon>
        <taxon>Pseudomonadota</taxon>
        <taxon>Betaproteobacteria</taxon>
        <taxon>Burkholderiales</taxon>
        <taxon>Sphaerotilaceae</taxon>
        <taxon>Inhella</taxon>
    </lineage>
</organism>
<dbReference type="GO" id="GO:0005524">
    <property type="term" value="F:ATP binding"/>
    <property type="evidence" value="ECO:0007669"/>
    <property type="project" value="InterPro"/>
</dbReference>
<feature type="domain" description="Protein kinase" evidence="2">
    <location>
        <begin position="6"/>
        <end position="280"/>
    </location>
</feature>
<dbReference type="Gene3D" id="3.30.450.40">
    <property type="match status" value="1"/>
</dbReference>
<dbReference type="Gene3D" id="1.10.510.10">
    <property type="entry name" value="Transferase(Phosphotransferase) domain 1"/>
    <property type="match status" value="1"/>
</dbReference>
<keyword evidence="5" id="KW-1185">Reference proteome</keyword>
<dbReference type="PANTHER" id="PTHR43642:SF1">
    <property type="entry name" value="HYBRID SIGNAL TRANSDUCTION HISTIDINE KINASE G"/>
    <property type="match status" value="1"/>
</dbReference>
<comment type="subcellular location">
    <subcellularLocation>
        <location evidence="1">Membrane</location>
        <topology evidence="1">Single-pass membrane protein</topology>
    </subcellularLocation>
</comment>
<name>A0A931J4T6_9BURK</name>
<reference evidence="4" key="1">
    <citation type="submission" date="2020-12" db="EMBL/GenBank/DDBJ databases">
        <title>The genome sequence of Inhella sp. 1Y17.</title>
        <authorList>
            <person name="Liu Y."/>
        </authorList>
    </citation>
    <scope>NUCLEOTIDE SEQUENCE</scope>
    <source>
        <strain evidence="4">1Y17</strain>
    </source>
</reference>
<dbReference type="InterPro" id="IPR043128">
    <property type="entry name" value="Rev_trsase/Diguanyl_cyclase"/>
</dbReference>
<dbReference type="GO" id="GO:0004672">
    <property type="term" value="F:protein kinase activity"/>
    <property type="evidence" value="ECO:0007669"/>
    <property type="project" value="InterPro"/>
</dbReference>
<dbReference type="Pfam" id="PF13191">
    <property type="entry name" value="AAA_16"/>
    <property type="match status" value="1"/>
</dbReference>
<dbReference type="EMBL" id="JAEDAK010000008">
    <property type="protein sequence ID" value="MBH9577798.1"/>
    <property type="molecule type" value="Genomic_DNA"/>
</dbReference>
<sequence>MQIAGFTLQDVIHSHGDTVVTTALDAQGQRVVLKVLDSDQPAPEQLARWRHEYALLRELDSEWVVRARELRPAQRSLVLVLEDFGPHNLAQLIERRLLDLSESLSLAIQLCHAVSAVHQARLIHGDIAPKNVLVDLVQLRLKLCDFGLATRLDSETRRSSEGGPRGTLEYLSPEQTGRTNLAVDYRSDFYSLGVTLYELFGGQRPFQASDPLALLHAQIALAPRPLHELNPQVPEALAAIVHKLLAKNPDERYQSSYGLRMDLEQCAERLRVQGRIEPFTLASQDVPERFSVAQRLIGRSAETARILAAFERVQGGQAGLLLVSGASGVGKTALVAELHRPVLALRGYFLRGKCDQYSRDQPYAALVQAFQPLMEQLALEGPERRAYWREQLAQALGEQAGAVAAIVPQLRLLIGEPPPLPALPPAENEARFHIAFGRFVRCLAGRAHPVLLFLDDLQWADPPSLRLLEQLLSEDEGACLLIVGAYRDNEVGPTHPLQELLNQLQRQRPIEQLLLPPLSLPEVAELLGDTLHCPPTLLMPLAELCFAKTAGNPFFLSQFLRRLHELGDLQYERAAGTWRWQLERIRSRTETANVVELMLTRLRGLPPDTQRLLAQAAHLGEGFSLRELMRLCEQDARGSARRLWPALAAGLVQPLGELYKFEDSPELLARARYRFLHDRVQQAAHALTPEHERSALQLECGRRLLRGASATELQDRLFVVLECLNQGLDALTEPVERAQLGALNWQAGLRAKASSAYLAASQYLRLAVQLLPPDAWQADTAGTQRLYRELAEAEYLAGRFEAAEALYPIVHAHCTDPVLRAEICLVQADQLNLQGRFQEAMPVLRAGLALVGRPFPDDEAQAMAAVPAEFAQTQALLAEPANQDWLQLPEMREPARLMEMRLYLGLTHSSYQCACFGTFLLDACRMVRTSLDHGLCDLGSVACVAYTTAMSAMKQPYAEVYRMGRAALRLAEARPDRHYRITVYQYFAPFYQHWGEPLQASVPLLDRAIELGLSGMNPLSTGYCVLLRAVNRFIYGVPLDELEPEAERALRVLQRSLQPSTEAMLRNGVLQPLRALCGRSTEPLSFDSPEFSPSDFFKGDERTPGIPLAFYSTAWLRHAYLLGAGAQWRQHAPNVPMIGMVLPDSPSFVEACFYEALGLLREGFADTPDAQARAREHWQRFDTWAQDCEANFRHRERLIAAELARVQGDERGAMNLYAQAIDAAGQAEFTVDEGLANELYARFWLSQDQKQLAANFIREAYYHYRRWGALLKCRQLEAEWQQVSFRIVQRRESLVSSVLRSTVSESSGALDLASLLKASQALAQQIHLDRLLETMLGLLLENAGAESGAIVSCDDESLLLETQGTLSDGRVQVSPRLTQPLAQAEERLPVPLIEYVQLTRCTLVLNQPDQDERFARSPYLQVHQPRSVLCLPVLAQGRLVALVYLENRLLSDAFTPRQQRTLETLAGQAAIALVNARLYESLEEKVAQRTEELRQMSMKDGLTGIANRRAFDERLALEWRRSLRQNQPLSLLMLDIDHFKQFNDHYGHVEGDRCIQAVAQALSHVAARAGDLVARYGGEEFAILLPQTDAEAAAQVAQACLQAVAEREIPHMGSAAGGRVSLSIGHATCVADAQSGAEGLLRAADQALYQAKREGRNCSRNAPA</sequence>
<dbReference type="InterPro" id="IPR003018">
    <property type="entry name" value="GAF"/>
</dbReference>
<dbReference type="InterPro" id="IPR008266">
    <property type="entry name" value="Tyr_kinase_AS"/>
</dbReference>
<dbReference type="Pfam" id="PF01590">
    <property type="entry name" value="GAF"/>
    <property type="match status" value="1"/>
</dbReference>
<dbReference type="NCBIfam" id="TIGR00254">
    <property type="entry name" value="GGDEF"/>
    <property type="match status" value="1"/>
</dbReference>
<gene>
    <name evidence="4" type="ORF">I7X39_12885</name>
</gene>
<dbReference type="PROSITE" id="PS50011">
    <property type="entry name" value="PROTEIN_KINASE_DOM"/>
    <property type="match status" value="1"/>
</dbReference>
<evidence type="ECO:0000259" key="2">
    <source>
        <dbReference type="PROSITE" id="PS50011"/>
    </source>
</evidence>
<dbReference type="InterPro" id="IPR029787">
    <property type="entry name" value="Nucleotide_cyclase"/>
</dbReference>
<dbReference type="SUPFAM" id="SSF55781">
    <property type="entry name" value="GAF domain-like"/>
    <property type="match status" value="1"/>
</dbReference>
<dbReference type="InterPro" id="IPR000160">
    <property type="entry name" value="GGDEF_dom"/>
</dbReference>
<dbReference type="InterPro" id="IPR011009">
    <property type="entry name" value="Kinase-like_dom_sf"/>
</dbReference>
<evidence type="ECO:0000259" key="3">
    <source>
        <dbReference type="PROSITE" id="PS50887"/>
    </source>
</evidence>
<dbReference type="Gene3D" id="3.40.50.300">
    <property type="entry name" value="P-loop containing nucleotide triphosphate hydrolases"/>
    <property type="match status" value="1"/>
</dbReference>
<evidence type="ECO:0000313" key="5">
    <source>
        <dbReference type="Proteomes" id="UP000613266"/>
    </source>
</evidence>
<proteinExistence type="predicted"/>
<dbReference type="FunFam" id="3.30.70.270:FF:000001">
    <property type="entry name" value="Diguanylate cyclase domain protein"/>
    <property type="match status" value="1"/>
</dbReference>
<evidence type="ECO:0000313" key="4">
    <source>
        <dbReference type="EMBL" id="MBH9577798.1"/>
    </source>
</evidence>
<dbReference type="GO" id="GO:0016020">
    <property type="term" value="C:membrane"/>
    <property type="evidence" value="ECO:0007669"/>
    <property type="project" value="UniProtKB-SubCell"/>
</dbReference>
<protein>
    <submittedName>
        <fullName evidence="4">Diguanylate cyclase</fullName>
    </submittedName>
</protein>